<reference evidence="2" key="1">
    <citation type="submission" date="2020-10" db="EMBL/GenBank/DDBJ databases">
        <authorList>
            <person name="Gilroy R."/>
        </authorList>
    </citation>
    <scope>NUCLEOTIDE SEQUENCE</scope>
    <source>
        <strain evidence="2">17213</strain>
    </source>
</reference>
<protein>
    <submittedName>
        <fullName evidence="2">Uncharacterized protein</fullName>
    </submittedName>
</protein>
<evidence type="ECO:0000313" key="2">
    <source>
        <dbReference type="EMBL" id="MBO8415935.1"/>
    </source>
</evidence>
<reference evidence="2" key="2">
    <citation type="journal article" date="2021" name="PeerJ">
        <title>Extensive microbial diversity within the chicken gut microbiome revealed by metagenomics and culture.</title>
        <authorList>
            <person name="Gilroy R."/>
            <person name="Ravi A."/>
            <person name="Getino M."/>
            <person name="Pursley I."/>
            <person name="Horton D.L."/>
            <person name="Alikhan N.F."/>
            <person name="Baker D."/>
            <person name="Gharbi K."/>
            <person name="Hall N."/>
            <person name="Watson M."/>
            <person name="Adriaenssens E.M."/>
            <person name="Foster-Nyarko E."/>
            <person name="Jarju S."/>
            <person name="Secka A."/>
            <person name="Antonio M."/>
            <person name="Oren A."/>
            <person name="Chaudhuri R.R."/>
            <person name="La Ragione R."/>
            <person name="Hildebrand F."/>
            <person name="Pallen M.J."/>
        </authorList>
    </citation>
    <scope>NUCLEOTIDE SEQUENCE</scope>
    <source>
        <strain evidence="2">17213</strain>
    </source>
</reference>
<feature type="transmembrane region" description="Helical" evidence="1">
    <location>
        <begin position="295"/>
        <end position="322"/>
    </location>
</feature>
<feature type="transmembrane region" description="Helical" evidence="1">
    <location>
        <begin position="334"/>
        <end position="353"/>
    </location>
</feature>
<dbReference type="EMBL" id="JADINH010000131">
    <property type="protein sequence ID" value="MBO8415935.1"/>
    <property type="molecule type" value="Genomic_DNA"/>
</dbReference>
<gene>
    <name evidence="2" type="ORF">IAB19_06115</name>
</gene>
<feature type="transmembrane region" description="Helical" evidence="1">
    <location>
        <begin position="109"/>
        <end position="129"/>
    </location>
</feature>
<evidence type="ECO:0000256" key="1">
    <source>
        <dbReference type="SAM" id="Phobius"/>
    </source>
</evidence>
<feature type="transmembrane region" description="Helical" evidence="1">
    <location>
        <begin position="207"/>
        <end position="227"/>
    </location>
</feature>
<feature type="transmembrane region" description="Helical" evidence="1">
    <location>
        <begin position="165"/>
        <end position="187"/>
    </location>
</feature>
<feature type="transmembrane region" description="Helical" evidence="1">
    <location>
        <begin position="135"/>
        <end position="153"/>
    </location>
</feature>
<feature type="transmembrane region" description="Helical" evidence="1">
    <location>
        <begin position="248"/>
        <end position="267"/>
    </location>
</feature>
<sequence length="450" mass="50598">MSEKARTALWIVLLMVLSTALSFYYQSNQWVSGDQWQMLNKGLKAAIEGIYLPYGNEASTVGNVPGSLSSFVIGWPLSLWFDPYAPVVFLQIIRMAGFLLFVNAISKIFSPRTVLAGAVIYALNPWFLYDSLVYNPSYLSFGAALVLNMIVRLKREEVTEKKPSFIYTFICSMFLTLGAGWCMQLHFSWPVLVALTGILWLMRGIRFNFAGAALGLVIIGISLIPYYQETLVNEYITSNPEEYAKERYFGYGLVHVYPLFKALMYWLRFGSLLVTKKTLIPELGADAAWYQDVLYYAYLVFTQGIGVITVVISAVINCKLIFRARRSRRPEVRFVRALTISCILALLLAAAAATLTLNYWQIIILFCFALMPILSAVESRPLSGRVLAALAALMVVLNLVSATSSDKFSINADYSAAFYQHCINLYDGPKCHLTEAQTEYYQNLHLPEGH</sequence>
<keyword evidence="1" id="KW-1133">Transmembrane helix</keyword>
<keyword evidence="1" id="KW-0472">Membrane</keyword>
<dbReference type="Proteomes" id="UP000823631">
    <property type="component" value="Unassembled WGS sequence"/>
</dbReference>
<proteinExistence type="predicted"/>
<name>A0A9D9DCQ5_9GAMM</name>
<organism evidence="2 3">
    <name type="scientific">Candidatus Avisuccinivibrio stercorigallinarum</name>
    <dbReference type="NCBI Taxonomy" id="2840704"/>
    <lineage>
        <taxon>Bacteria</taxon>
        <taxon>Pseudomonadati</taxon>
        <taxon>Pseudomonadota</taxon>
        <taxon>Gammaproteobacteria</taxon>
        <taxon>Aeromonadales</taxon>
        <taxon>Succinivibrionaceae</taxon>
        <taxon>Succinivibrionaceae incertae sedis</taxon>
        <taxon>Candidatus Avisuccinivibrio</taxon>
    </lineage>
</organism>
<evidence type="ECO:0000313" key="3">
    <source>
        <dbReference type="Proteomes" id="UP000823631"/>
    </source>
</evidence>
<feature type="transmembrane region" description="Helical" evidence="1">
    <location>
        <begin position="359"/>
        <end position="377"/>
    </location>
</feature>
<comment type="caution">
    <text evidence="2">The sequence shown here is derived from an EMBL/GenBank/DDBJ whole genome shotgun (WGS) entry which is preliminary data.</text>
</comment>
<accession>A0A9D9DCQ5</accession>
<dbReference type="AlphaFoldDB" id="A0A9D9DCQ5"/>
<keyword evidence="1" id="KW-0812">Transmembrane</keyword>
<feature type="transmembrane region" description="Helical" evidence="1">
    <location>
        <begin position="384"/>
        <end position="402"/>
    </location>
</feature>